<dbReference type="PANTHER" id="PTHR30537:SF35">
    <property type="entry name" value="TRANSCRIPTIONAL REGULATORY PROTEIN"/>
    <property type="match status" value="1"/>
</dbReference>
<dbReference type="SUPFAM" id="SSF46785">
    <property type="entry name" value="Winged helix' DNA-binding domain"/>
    <property type="match status" value="1"/>
</dbReference>
<evidence type="ECO:0000256" key="2">
    <source>
        <dbReference type="ARBA" id="ARBA00023015"/>
    </source>
</evidence>
<evidence type="ECO:0000313" key="6">
    <source>
        <dbReference type="EMBL" id="MDI9232941.1"/>
    </source>
</evidence>
<dbReference type="SUPFAM" id="SSF53850">
    <property type="entry name" value="Periplasmic binding protein-like II"/>
    <property type="match status" value="1"/>
</dbReference>
<evidence type="ECO:0000256" key="1">
    <source>
        <dbReference type="ARBA" id="ARBA00009437"/>
    </source>
</evidence>
<dbReference type="PANTHER" id="PTHR30537">
    <property type="entry name" value="HTH-TYPE TRANSCRIPTIONAL REGULATOR"/>
    <property type="match status" value="1"/>
</dbReference>
<dbReference type="EMBL" id="JASGBH010000002">
    <property type="protein sequence ID" value="MDI9232941.1"/>
    <property type="molecule type" value="Genomic_DNA"/>
</dbReference>
<evidence type="ECO:0000256" key="4">
    <source>
        <dbReference type="ARBA" id="ARBA00023163"/>
    </source>
</evidence>
<organism evidence="6 7">
    <name type="scientific">Limnohabitans lacus</name>
    <dbReference type="NCBI Taxonomy" id="3045173"/>
    <lineage>
        <taxon>Bacteria</taxon>
        <taxon>Pseudomonadati</taxon>
        <taxon>Pseudomonadota</taxon>
        <taxon>Betaproteobacteria</taxon>
        <taxon>Burkholderiales</taxon>
        <taxon>Comamonadaceae</taxon>
        <taxon>Limnohabitans</taxon>
    </lineage>
</organism>
<dbReference type="Gene3D" id="3.40.190.290">
    <property type="match status" value="1"/>
</dbReference>
<dbReference type="InterPro" id="IPR000847">
    <property type="entry name" value="LysR_HTH_N"/>
</dbReference>
<dbReference type="Gene3D" id="1.10.10.10">
    <property type="entry name" value="Winged helix-like DNA-binding domain superfamily/Winged helix DNA-binding domain"/>
    <property type="match status" value="1"/>
</dbReference>
<comment type="similarity">
    <text evidence="1">Belongs to the LysR transcriptional regulatory family.</text>
</comment>
<dbReference type="Pfam" id="PF03466">
    <property type="entry name" value="LysR_substrate"/>
    <property type="match status" value="1"/>
</dbReference>
<reference evidence="6" key="1">
    <citation type="submission" date="2023-05" db="EMBL/GenBank/DDBJ databases">
        <title>Limnohabitans sp. strain HM2-2 Genome sequencing and assembly.</title>
        <authorList>
            <person name="Jung Y."/>
        </authorList>
    </citation>
    <scope>NUCLEOTIDE SEQUENCE</scope>
    <source>
        <strain evidence="6">HM2-2</strain>
    </source>
</reference>
<dbReference type="InterPro" id="IPR058163">
    <property type="entry name" value="LysR-type_TF_proteobact-type"/>
</dbReference>
<gene>
    <name evidence="6" type="ORF">QLQ16_03730</name>
</gene>
<dbReference type="InterPro" id="IPR005119">
    <property type="entry name" value="LysR_subst-bd"/>
</dbReference>
<dbReference type="Pfam" id="PF00126">
    <property type="entry name" value="HTH_1"/>
    <property type="match status" value="1"/>
</dbReference>
<keyword evidence="7" id="KW-1185">Reference proteome</keyword>
<dbReference type="CDD" id="cd08422">
    <property type="entry name" value="PBP2_CrgA_like"/>
    <property type="match status" value="1"/>
</dbReference>
<evidence type="ECO:0000256" key="3">
    <source>
        <dbReference type="ARBA" id="ARBA00023125"/>
    </source>
</evidence>
<keyword evidence="2" id="KW-0805">Transcription regulation</keyword>
<accession>A0ABT6X489</accession>
<keyword evidence="3" id="KW-0238">DNA-binding</keyword>
<name>A0ABT6X489_9BURK</name>
<protein>
    <submittedName>
        <fullName evidence="6">LysR family transcriptional regulator</fullName>
    </submittedName>
</protein>
<feature type="domain" description="HTH lysR-type" evidence="5">
    <location>
        <begin position="1"/>
        <end position="59"/>
    </location>
</feature>
<evidence type="ECO:0000259" key="5">
    <source>
        <dbReference type="PROSITE" id="PS50931"/>
    </source>
</evidence>
<sequence>MDKLNAMQTFVRVAEAGSFTAVADQLQVARSVVTRQIAALEKQLRVKLITRSTRSLTLTAAGAAYLEKCRVILNMVDAAEAGLDEEKAVPRGRIRLGLPLSFGLQRLMPALLAFAKAQPHIELMMDFSDQRANLIEEGIDLSIRITADLQPGDIVRHLGDCRLLTLASPAYLSAHGQPLHPAQLRHHECLIYSMTMNAATWAYADAGQVSAFAVRVRIRSNNGVALTQAAAEGLGITRQPDFIAEPFLARGEVVELLQDFAPPPLGIYAVLPSNRYIPHRVNVLIDHLAQSLKP</sequence>
<dbReference type="Proteomes" id="UP001431902">
    <property type="component" value="Unassembled WGS sequence"/>
</dbReference>
<keyword evidence="4" id="KW-0804">Transcription</keyword>
<dbReference type="InterPro" id="IPR036390">
    <property type="entry name" value="WH_DNA-bd_sf"/>
</dbReference>
<dbReference type="InterPro" id="IPR036388">
    <property type="entry name" value="WH-like_DNA-bd_sf"/>
</dbReference>
<evidence type="ECO:0000313" key="7">
    <source>
        <dbReference type="Proteomes" id="UP001431902"/>
    </source>
</evidence>
<comment type="caution">
    <text evidence="6">The sequence shown here is derived from an EMBL/GenBank/DDBJ whole genome shotgun (WGS) entry which is preliminary data.</text>
</comment>
<dbReference type="PROSITE" id="PS50931">
    <property type="entry name" value="HTH_LYSR"/>
    <property type="match status" value="1"/>
</dbReference>
<proteinExistence type="inferred from homology"/>